<dbReference type="EMBL" id="JBHPBY010000047">
    <property type="protein sequence ID" value="MFC1849587.1"/>
    <property type="molecule type" value="Genomic_DNA"/>
</dbReference>
<evidence type="ECO:0008006" key="3">
    <source>
        <dbReference type="Google" id="ProtNLM"/>
    </source>
</evidence>
<keyword evidence="2" id="KW-1185">Reference proteome</keyword>
<evidence type="ECO:0000313" key="1">
    <source>
        <dbReference type="EMBL" id="MFC1849587.1"/>
    </source>
</evidence>
<name>A0ABV6YTS7_UNCC1</name>
<organism evidence="1 2">
    <name type="scientific">candidate division CSSED10-310 bacterium</name>
    <dbReference type="NCBI Taxonomy" id="2855610"/>
    <lineage>
        <taxon>Bacteria</taxon>
        <taxon>Bacteria division CSSED10-310</taxon>
    </lineage>
</organism>
<protein>
    <recommendedName>
        <fullName evidence="3">Biotin synthase BioB</fullName>
    </recommendedName>
</protein>
<sequence length="111" mass="12242">MKVEARVKDVVSKVYDGEIPTATDIRHLLKIEPHSLEAGFILSAADNLNRIASQNQAEVHAQIGINCAPCSRNCSFCAFAARNKVFQDCPELGFETALHMARKSQTNAHNF</sequence>
<proteinExistence type="predicted"/>
<gene>
    <name evidence="1" type="ORF">ACFL27_05200</name>
</gene>
<dbReference type="Gene3D" id="3.20.20.70">
    <property type="entry name" value="Aldolase class I"/>
    <property type="match status" value="1"/>
</dbReference>
<accession>A0ABV6YTS7</accession>
<dbReference type="InterPro" id="IPR013785">
    <property type="entry name" value="Aldolase_TIM"/>
</dbReference>
<evidence type="ECO:0000313" key="2">
    <source>
        <dbReference type="Proteomes" id="UP001594351"/>
    </source>
</evidence>
<dbReference type="Proteomes" id="UP001594351">
    <property type="component" value="Unassembled WGS sequence"/>
</dbReference>
<reference evidence="1 2" key="1">
    <citation type="submission" date="2024-09" db="EMBL/GenBank/DDBJ databases">
        <title>Laminarin stimulates single cell rates of sulfate reduction while oxygen inhibits transcriptomic activity in coastal marine sediment.</title>
        <authorList>
            <person name="Lindsay M."/>
            <person name="Orcutt B."/>
            <person name="Emerson D."/>
            <person name="Stepanauskas R."/>
            <person name="D'Angelo T."/>
        </authorList>
    </citation>
    <scope>NUCLEOTIDE SEQUENCE [LARGE SCALE GENOMIC DNA]</scope>
    <source>
        <strain evidence="1">SAG AM-311-K15</strain>
    </source>
</reference>
<comment type="caution">
    <text evidence="1">The sequence shown here is derived from an EMBL/GenBank/DDBJ whole genome shotgun (WGS) entry which is preliminary data.</text>
</comment>